<evidence type="ECO:0000256" key="2">
    <source>
        <dbReference type="ARBA" id="ARBA00022777"/>
    </source>
</evidence>
<organism evidence="4 5">
    <name type="scientific">Candidatus Uhrbacteria bacterium GW2011_GWF2_39_13</name>
    <dbReference type="NCBI Taxonomy" id="1618995"/>
    <lineage>
        <taxon>Bacteria</taxon>
        <taxon>Candidatus Uhriibacteriota</taxon>
    </lineage>
</organism>
<dbReference type="PROSITE" id="PS00584">
    <property type="entry name" value="PFKB_KINASES_2"/>
    <property type="match status" value="1"/>
</dbReference>
<dbReference type="PANTHER" id="PTHR42774:SF3">
    <property type="entry name" value="KETOHEXOKINASE"/>
    <property type="match status" value="1"/>
</dbReference>
<dbReference type="EMBL" id="LBWG01000004">
    <property type="protein sequence ID" value="KKR04714.1"/>
    <property type="molecule type" value="Genomic_DNA"/>
</dbReference>
<dbReference type="InterPro" id="IPR002173">
    <property type="entry name" value="Carboh/pur_kinase_PfkB_CS"/>
</dbReference>
<dbReference type="InterPro" id="IPR011611">
    <property type="entry name" value="PfkB_dom"/>
</dbReference>
<feature type="domain" description="Carbohydrate kinase PfkB" evidence="3">
    <location>
        <begin position="10"/>
        <end position="288"/>
    </location>
</feature>
<gene>
    <name evidence="4" type="ORF">UT30_C0004G0027</name>
</gene>
<dbReference type="SUPFAM" id="SSF53613">
    <property type="entry name" value="Ribokinase-like"/>
    <property type="match status" value="1"/>
</dbReference>
<dbReference type="AlphaFoldDB" id="A0A0G0ML34"/>
<dbReference type="InterPro" id="IPR052562">
    <property type="entry name" value="Ketohexokinase-related"/>
</dbReference>
<reference evidence="4 5" key="1">
    <citation type="journal article" date="2015" name="Nature">
        <title>rRNA introns, odd ribosomes, and small enigmatic genomes across a large radiation of phyla.</title>
        <authorList>
            <person name="Brown C.T."/>
            <person name="Hug L.A."/>
            <person name="Thomas B.C."/>
            <person name="Sharon I."/>
            <person name="Castelle C.J."/>
            <person name="Singh A."/>
            <person name="Wilkins M.J."/>
            <person name="Williams K.H."/>
            <person name="Banfield J.F."/>
        </authorList>
    </citation>
    <scope>NUCLEOTIDE SEQUENCE [LARGE SCALE GENOMIC DNA]</scope>
</reference>
<dbReference type="GO" id="GO:0016301">
    <property type="term" value="F:kinase activity"/>
    <property type="evidence" value="ECO:0007669"/>
    <property type="project" value="UniProtKB-KW"/>
</dbReference>
<dbReference type="InterPro" id="IPR029056">
    <property type="entry name" value="Ribokinase-like"/>
</dbReference>
<dbReference type="Gene3D" id="3.40.1190.20">
    <property type="match status" value="1"/>
</dbReference>
<evidence type="ECO:0000256" key="1">
    <source>
        <dbReference type="ARBA" id="ARBA00022679"/>
    </source>
</evidence>
<proteinExistence type="predicted"/>
<evidence type="ECO:0000259" key="3">
    <source>
        <dbReference type="Pfam" id="PF00294"/>
    </source>
</evidence>
<sequence>MEFHSDIIGIGYCSVDYLCLVPYIPQDDKVEIIQTIVQGGGPAATAIVAAARLGAKTALISTYGDDERGKSIRDGLAAEGINIKAMKLRKGTESPAAFCWIEKAGGKRSIVWTKGNVEALSPDEVDIEMIKKAKVLHLDGHQTEAAIAAAQIARKNKVTVSIDAGTIVPGIEKLLGLSDIIIASEKFALRYTGEADMEDAAKKLFKFNCIFSAVTMGEKGSIGFDGKNILRCPAFKVHAIDTTGAGDVFHGAFIYKYLSGGNWTECINFASAVSALKCTKFGGRTGIPRLSETEKFLSEKGF</sequence>
<keyword evidence="2" id="KW-0418">Kinase</keyword>
<evidence type="ECO:0000313" key="4">
    <source>
        <dbReference type="EMBL" id="KKR04714.1"/>
    </source>
</evidence>
<dbReference type="Proteomes" id="UP000033935">
    <property type="component" value="Unassembled WGS sequence"/>
</dbReference>
<name>A0A0G0ML34_9BACT</name>
<protein>
    <submittedName>
        <fullName evidence="4">PfkB</fullName>
    </submittedName>
</protein>
<dbReference type="Pfam" id="PF00294">
    <property type="entry name" value="PfkB"/>
    <property type="match status" value="1"/>
</dbReference>
<comment type="caution">
    <text evidence="4">The sequence shown here is derived from an EMBL/GenBank/DDBJ whole genome shotgun (WGS) entry which is preliminary data.</text>
</comment>
<dbReference type="PANTHER" id="PTHR42774">
    <property type="entry name" value="PHOSPHOTRANSFERASE SYSTEM TRANSPORT PROTEIN"/>
    <property type="match status" value="1"/>
</dbReference>
<evidence type="ECO:0000313" key="5">
    <source>
        <dbReference type="Proteomes" id="UP000033935"/>
    </source>
</evidence>
<accession>A0A0G0ML34</accession>
<keyword evidence="1" id="KW-0808">Transferase</keyword>